<protein>
    <submittedName>
        <fullName evidence="2">Alpha/beta hydrolase</fullName>
    </submittedName>
</protein>
<dbReference type="PANTHER" id="PTHR43194:SF2">
    <property type="entry name" value="PEROXISOMAL MEMBRANE PROTEIN LPX1"/>
    <property type="match status" value="1"/>
</dbReference>
<dbReference type="Proteomes" id="UP000482800">
    <property type="component" value="Unassembled WGS sequence"/>
</dbReference>
<evidence type="ECO:0000313" key="2">
    <source>
        <dbReference type="EMBL" id="GFJ82779.1"/>
    </source>
</evidence>
<accession>A0A6V8KKU1</accession>
<gene>
    <name evidence="2" type="ORF">Phou_069590</name>
</gene>
<dbReference type="InterPro" id="IPR000073">
    <property type="entry name" value="AB_hydrolase_1"/>
</dbReference>
<dbReference type="EMBL" id="BLPF01000002">
    <property type="protein sequence ID" value="GFJ82779.1"/>
    <property type="molecule type" value="Genomic_DNA"/>
</dbReference>
<sequence length="257" mass="26589">MSRDGTPIAYTREGSGPALVLVGGALDDGSENAPLVPALAAHFTVYNYARRGRGGSGDTPPYAVEREVEDLAALAAEAGEPVHLYGVSSGGMFALEAAAAGVPVARLALYEVPYDPSPDAGGRYDEYRERLAEALAAGRRDGALELFMRLAGSSDTEIEGARQSPYWAGLEELAPTLAYDAALYGPPPAARLAAVTRPALVATGGGNEFFEYAADALAGLLPDAVRATFARQGHVADPSVVAPALRRFLLAEGPTSG</sequence>
<organism evidence="2 3">
    <name type="scientific">Phytohabitans houttuyneae</name>
    <dbReference type="NCBI Taxonomy" id="1076126"/>
    <lineage>
        <taxon>Bacteria</taxon>
        <taxon>Bacillati</taxon>
        <taxon>Actinomycetota</taxon>
        <taxon>Actinomycetes</taxon>
        <taxon>Micromonosporales</taxon>
        <taxon>Micromonosporaceae</taxon>
    </lineage>
</organism>
<keyword evidence="2" id="KW-0378">Hydrolase</keyword>
<feature type="domain" description="AB hydrolase-1" evidence="1">
    <location>
        <begin position="32"/>
        <end position="242"/>
    </location>
</feature>
<name>A0A6V8KKU1_9ACTN</name>
<evidence type="ECO:0000313" key="3">
    <source>
        <dbReference type="Proteomes" id="UP000482800"/>
    </source>
</evidence>
<reference evidence="2 3" key="2">
    <citation type="submission" date="2020-03" db="EMBL/GenBank/DDBJ databases">
        <authorList>
            <person name="Ichikawa N."/>
            <person name="Kimura A."/>
            <person name="Kitahashi Y."/>
            <person name="Uohara A."/>
        </authorList>
    </citation>
    <scope>NUCLEOTIDE SEQUENCE [LARGE SCALE GENOMIC DNA]</scope>
    <source>
        <strain evidence="2 3">NBRC 108639</strain>
    </source>
</reference>
<proteinExistence type="predicted"/>
<dbReference type="Pfam" id="PF12697">
    <property type="entry name" value="Abhydrolase_6"/>
    <property type="match status" value="1"/>
</dbReference>
<dbReference type="InterPro" id="IPR050228">
    <property type="entry name" value="Carboxylesterase_BioH"/>
</dbReference>
<evidence type="ECO:0000259" key="1">
    <source>
        <dbReference type="Pfam" id="PF12697"/>
    </source>
</evidence>
<dbReference type="InterPro" id="IPR029058">
    <property type="entry name" value="AB_hydrolase_fold"/>
</dbReference>
<dbReference type="PANTHER" id="PTHR43194">
    <property type="entry name" value="HYDROLASE ALPHA/BETA FOLD FAMILY"/>
    <property type="match status" value="1"/>
</dbReference>
<dbReference type="SUPFAM" id="SSF53474">
    <property type="entry name" value="alpha/beta-Hydrolases"/>
    <property type="match status" value="1"/>
</dbReference>
<reference evidence="2 3" key="1">
    <citation type="submission" date="2020-03" db="EMBL/GenBank/DDBJ databases">
        <title>Whole genome shotgun sequence of Phytohabitans houttuyneae NBRC 108639.</title>
        <authorList>
            <person name="Komaki H."/>
            <person name="Tamura T."/>
        </authorList>
    </citation>
    <scope>NUCLEOTIDE SEQUENCE [LARGE SCALE GENOMIC DNA]</scope>
    <source>
        <strain evidence="2 3">NBRC 108639</strain>
    </source>
</reference>
<dbReference type="GO" id="GO:0016787">
    <property type="term" value="F:hydrolase activity"/>
    <property type="evidence" value="ECO:0007669"/>
    <property type="project" value="UniProtKB-KW"/>
</dbReference>
<keyword evidence="3" id="KW-1185">Reference proteome</keyword>
<dbReference type="AlphaFoldDB" id="A0A6V8KKU1"/>
<comment type="caution">
    <text evidence="2">The sequence shown here is derived from an EMBL/GenBank/DDBJ whole genome shotgun (WGS) entry which is preliminary data.</text>
</comment>
<dbReference type="Gene3D" id="3.40.50.1820">
    <property type="entry name" value="alpha/beta hydrolase"/>
    <property type="match status" value="1"/>
</dbReference>